<gene>
    <name evidence="3" type="ORF">ACFORJ_04745</name>
</gene>
<evidence type="ECO:0000313" key="3">
    <source>
        <dbReference type="EMBL" id="MFC3849471.1"/>
    </source>
</evidence>
<feature type="transmembrane region" description="Helical" evidence="2">
    <location>
        <begin position="58"/>
        <end position="77"/>
    </location>
</feature>
<name>A0ABV7ZMY6_9CORY</name>
<keyword evidence="2" id="KW-0472">Membrane</keyword>
<evidence type="ECO:0000313" key="4">
    <source>
        <dbReference type="Proteomes" id="UP001595751"/>
    </source>
</evidence>
<organism evidence="3 4">
    <name type="scientific">Corynebacterium hansenii</name>
    <dbReference type="NCBI Taxonomy" id="394964"/>
    <lineage>
        <taxon>Bacteria</taxon>
        <taxon>Bacillati</taxon>
        <taxon>Actinomycetota</taxon>
        <taxon>Actinomycetes</taxon>
        <taxon>Mycobacteriales</taxon>
        <taxon>Corynebacteriaceae</taxon>
        <taxon>Corynebacterium</taxon>
    </lineage>
</organism>
<feature type="transmembrane region" description="Helical" evidence="2">
    <location>
        <begin position="28"/>
        <end position="46"/>
    </location>
</feature>
<evidence type="ECO:0008006" key="5">
    <source>
        <dbReference type="Google" id="ProtNLM"/>
    </source>
</evidence>
<evidence type="ECO:0000256" key="1">
    <source>
        <dbReference type="SAM" id="MobiDB-lite"/>
    </source>
</evidence>
<reference evidence="4" key="1">
    <citation type="journal article" date="2019" name="Int. J. Syst. Evol. Microbiol.">
        <title>The Global Catalogue of Microorganisms (GCM) 10K type strain sequencing project: providing services to taxonomists for standard genome sequencing and annotation.</title>
        <authorList>
            <consortium name="The Broad Institute Genomics Platform"/>
            <consortium name="The Broad Institute Genome Sequencing Center for Infectious Disease"/>
            <person name="Wu L."/>
            <person name="Ma J."/>
        </authorList>
    </citation>
    <scope>NUCLEOTIDE SEQUENCE [LARGE SCALE GENOMIC DNA]</scope>
    <source>
        <strain evidence="4">CCUG 53252</strain>
    </source>
</reference>
<keyword evidence="2" id="KW-1133">Transmembrane helix</keyword>
<accession>A0ABV7ZMY6</accession>
<protein>
    <recommendedName>
        <fullName evidence="5">Cardiolipin synthase N-terminal domain-containing protein</fullName>
    </recommendedName>
</protein>
<feature type="compositionally biased region" description="Pro residues" evidence="1">
    <location>
        <begin position="111"/>
        <end position="120"/>
    </location>
</feature>
<keyword evidence="2" id="KW-0812">Transmembrane</keyword>
<dbReference type="EMBL" id="JBHRZN010000001">
    <property type="protein sequence ID" value="MFC3849471.1"/>
    <property type="molecule type" value="Genomic_DNA"/>
</dbReference>
<evidence type="ECO:0000256" key="2">
    <source>
        <dbReference type="SAM" id="Phobius"/>
    </source>
</evidence>
<sequence>MIVTATATAATATPSYIGDIEIPESFDIMWILGMIALVLAWAVVAVEVWRGHWFAASLWWFICVVLPYAGPIAWWAIRRDEGRDKGRDEGEAGGGEDTAAEEGAAAERPPNGRPAKPPAR</sequence>
<keyword evidence="4" id="KW-1185">Reference proteome</keyword>
<dbReference type="Proteomes" id="UP001595751">
    <property type="component" value="Unassembled WGS sequence"/>
</dbReference>
<dbReference type="RefSeq" id="WP_290290700.1">
    <property type="nucleotide sequence ID" value="NZ_CP047211.1"/>
</dbReference>
<proteinExistence type="predicted"/>
<comment type="caution">
    <text evidence="3">The sequence shown here is derived from an EMBL/GenBank/DDBJ whole genome shotgun (WGS) entry which is preliminary data.</text>
</comment>
<feature type="region of interest" description="Disordered" evidence="1">
    <location>
        <begin position="83"/>
        <end position="120"/>
    </location>
</feature>